<evidence type="ECO:0000256" key="6">
    <source>
        <dbReference type="PROSITE-ProRule" id="PRU00027"/>
    </source>
</evidence>
<keyword evidence="1" id="KW-0479">Metal-binding</keyword>
<reference evidence="9 10" key="1">
    <citation type="submission" date="2023-03" db="EMBL/GenBank/DDBJ databases">
        <title>WGS of Gossypium arboreum.</title>
        <authorList>
            <person name="Yu D."/>
        </authorList>
    </citation>
    <scope>NUCLEOTIDE SEQUENCE [LARGE SCALE GENOMIC DNA]</scope>
    <source>
        <tissue evidence="9">Leaf</tissue>
    </source>
</reference>
<organism evidence="9 10">
    <name type="scientific">Gossypium arboreum</name>
    <name type="common">Tree cotton</name>
    <name type="synonym">Gossypium nanking</name>
    <dbReference type="NCBI Taxonomy" id="29729"/>
    <lineage>
        <taxon>Eukaryota</taxon>
        <taxon>Viridiplantae</taxon>
        <taxon>Streptophyta</taxon>
        <taxon>Embryophyta</taxon>
        <taxon>Tracheophyta</taxon>
        <taxon>Spermatophyta</taxon>
        <taxon>Magnoliopsida</taxon>
        <taxon>eudicotyledons</taxon>
        <taxon>Gunneridae</taxon>
        <taxon>Pentapetalae</taxon>
        <taxon>rosids</taxon>
        <taxon>malvids</taxon>
        <taxon>Malvales</taxon>
        <taxon>Malvaceae</taxon>
        <taxon>Malvoideae</taxon>
        <taxon>Gossypium</taxon>
    </lineage>
</organism>
<dbReference type="SUPFAM" id="SSF57667">
    <property type="entry name" value="beta-beta-alpha zinc fingers"/>
    <property type="match status" value="1"/>
</dbReference>
<keyword evidence="5" id="KW-0804">Transcription</keyword>
<dbReference type="Proteomes" id="UP001358586">
    <property type="component" value="Chromosome 10"/>
</dbReference>
<evidence type="ECO:0000313" key="9">
    <source>
        <dbReference type="EMBL" id="KAK5794844.1"/>
    </source>
</evidence>
<keyword evidence="4" id="KW-0805">Transcription regulation</keyword>
<evidence type="ECO:0000256" key="4">
    <source>
        <dbReference type="ARBA" id="ARBA00023015"/>
    </source>
</evidence>
<evidence type="ECO:0000256" key="7">
    <source>
        <dbReference type="SAM" id="MobiDB-lite"/>
    </source>
</evidence>
<feature type="domain" description="BED-type" evidence="8">
    <location>
        <begin position="41"/>
        <end position="103"/>
    </location>
</feature>
<feature type="region of interest" description="Disordered" evidence="7">
    <location>
        <begin position="1"/>
        <end position="43"/>
    </location>
</feature>
<sequence length="334" mass="38207">MNDSISPQKSQSKKALQEATPTSPTKVVRITKKGNTRRKTKPRAPCWQHFSKYSTEDGENRAKCNYCDVTYTMETGASTTNLNNHLKTGSRKPQGNTSDLKQAELAFTKSSQENVDLATWVFNQDDIRNALINMIIMDELPFKFVEGEGFKFFISIACPRFHLPSRWTIRKCCLDLFNSMKNTLKQSFQKETSRICLMTDTWTSLQRISYMVLTAHWIDDEWKLQKRIINFCPISAHRGESIGQALEKCLRDWGIEKVFAITVDNASSNNVAVDYLRKKLVHRKVCVTNGKYIHMRCAAHIINLIVQEGVKDASISVDRVRGAVRYIRASPSRL</sequence>
<comment type="caution">
    <text evidence="9">The sequence shown here is derived from an EMBL/GenBank/DDBJ whole genome shotgun (WGS) entry which is preliminary data.</text>
</comment>
<evidence type="ECO:0000256" key="3">
    <source>
        <dbReference type="ARBA" id="ARBA00022833"/>
    </source>
</evidence>
<keyword evidence="10" id="KW-1185">Reference proteome</keyword>
<dbReference type="SUPFAM" id="SSF140996">
    <property type="entry name" value="Hermes dimerisation domain"/>
    <property type="match status" value="1"/>
</dbReference>
<evidence type="ECO:0000259" key="8">
    <source>
        <dbReference type="PROSITE" id="PS50808"/>
    </source>
</evidence>
<dbReference type="PANTHER" id="PTHR46481">
    <property type="entry name" value="ZINC FINGER BED DOMAIN-CONTAINING PROTEIN 4"/>
    <property type="match status" value="1"/>
</dbReference>
<evidence type="ECO:0000256" key="1">
    <source>
        <dbReference type="ARBA" id="ARBA00022723"/>
    </source>
</evidence>
<feature type="compositionally biased region" description="Basic residues" evidence="7">
    <location>
        <begin position="29"/>
        <end position="42"/>
    </location>
</feature>
<evidence type="ECO:0000256" key="2">
    <source>
        <dbReference type="ARBA" id="ARBA00022771"/>
    </source>
</evidence>
<dbReference type="SUPFAM" id="SSF53098">
    <property type="entry name" value="Ribonuclease H-like"/>
    <property type="match status" value="1"/>
</dbReference>
<protein>
    <recommendedName>
        <fullName evidence="8">BED-type domain-containing protein</fullName>
    </recommendedName>
</protein>
<evidence type="ECO:0000313" key="10">
    <source>
        <dbReference type="Proteomes" id="UP001358586"/>
    </source>
</evidence>
<dbReference type="InterPro" id="IPR003656">
    <property type="entry name" value="Znf_BED"/>
</dbReference>
<keyword evidence="2 6" id="KW-0863">Zinc-finger</keyword>
<accession>A0ABR0NIK7</accession>
<dbReference type="PANTHER" id="PTHR46481:SF7">
    <property type="entry name" value="ZINC FINGER BED DOMAIN-CONTAINING PROTEIN RICESLEEPER 2-LIKE"/>
    <property type="match status" value="1"/>
</dbReference>
<dbReference type="Pfam" id="PF02892">
    <property type="entry name" value="zf-BED"/>
    <property type="match status" value="1"/>
</dbReference>
<evidence type="ECO:0000256" key="5">
    <source>
        <dbReference type="ARBA" id="ARBA00023163"/>
    </source>
</evidence>
<dbReference type="InterPro" id="IPR052035">
    <property type="entry name" value="ZnF_BED_domain_contain"/>
</dbReference>
<keyword evidence="3" id="KW-0862">Zinc</keyword>
<dbReference type="InterPro" id="IPR012337">
    <property type="entry name" value="RNaseH-like_sf"/>
</dbReference>
<dbReference type="InterPro" id="IPR036236">
    <property type="entry name" value="Znf_C2H2_sf"/>
</dbReference>
<proteinExistence type="predicted"/>
<dbReference type="EMBL" id="JARKNE010000010">
    <property type="protein sequence ID" value="KAK5794844.1"/>
    <property type="molecule type" value="Genomic_DNA"/>
</dbReference>
<feature type="compositionally biased region" description="Polar residues" evidence="7">
    <location>
        <begin position="1"/>
        <end position="25"/>
    </location>
</feature>
<gene>
    <name evidence="9" type="ORF">PVK06_036094</name>
</gene>
<name>A0ABR0NIK7_GOSAR</name>
<dbReference type="PROSITE" id="PS50808">
    <property type="entry name" value="ZF_BED"/>
    <property type="match status" value="1"/>
</dbReference>
<dbReference type="SMART" id="SM00614">
    <property type="entry name" value="ZnF_BED"/>
    <property type="match status" value="1"/>
</dbReference>